<gene>
    <name evidence="2" type="ORF">AVDCRST_MAG13-1474</name>
</gene>
<accession>A0A6J4S154</accession>
<protein>
    <submittedName>
        <fullName evidence="2">Uncharacterized protein</fullName>
    </submittedName>
</protein>
<organism evidence="2">
    <name type="scientific">uncultured Solirubrobacteraceae bacterium</name>
    <dbReference type="NCBI Taxonomy" id="1162706"/>
    <lineage>
        <taxon>Bacteria</taxon>
        <taxon>Bacillati</taxon>
        <taxon>Actinomycetota</taxon>
        <taxon>Thermoleophilia</taxon>
        <taxon>Solirubrobacterales</taxon>
        <taxon>Solirubrobacteraceae</taxon>
        <taxon>environmental samples</taxon>
    </lineage>
</organism>
<dbReference type="EMBL" id="CADCVO010000229">
    <property type="protein sequence ID" value="CAA9486315.1"/>
    <property type="molecule type" value="Genomic_DNA"/>
</dbReference>
<reference evidence="2" key="1">
    <citation type="submission" date="2020-02" db="EMBL/GenBank/DDBJ databases">
        <authorList>
            <person name="Meier V. D."/>
        </authorList>
    </citation>
    <scope>NUCLEOTIDE SEQUENCE</scope>
    <source>
        <strain evidence="2">AVDCRST_MAG13</strain>
    </source>
</reference>
<evidence type="ECO:0000313" key="2">
    <source>
        <dbReference type="EMBL" id="CAA9486315.1"/>
    </source>
</evidence>
<keyword evidence="1" id="KW-0812">Transmembrane</keyword>
<proteinExistence type="predicted"/>
<feature type="transmembrane region" description="Helical" evidence="1">
    <location>
        <begin position="15"/>
        <end position="38"/>
    </location>
</feature>
<keyword evidence="1" id="KW-0472">Membrane</keyword>
<name>A0A6J4S154_9ACTN</name>
<sequence length="396" mass="42506">MTPLRSRLRHEEGGWALVTAIILMSVMLATGLAFASVVDTQQGESRKQRERETAFNLAESALSAQLFSFSRPAGWPGKGYATNPYPLCTQVSTDPRCPNDTQLRSAFTSVDLGPDASWETVVRDNGDAEFYDDAATAGNPGYDRDGVGGRGDGRVWVRARATAKGRTRTLVAMVRIYDQAEDVPRSALIAGKVYFANAGNKAFVVGGGPVQVRCEPSATNLCIGNDNRVDLATQMPGSTPVYDAAIPPAMTPEARERLKQKAIANGTYYQSCGNQPPSATGEVIYIASGPCRWMGNATYNSPQSPGLLIMERGLLEMKEDFYGVIYHANLDNTTAKIVDTSGNGHIYGGVLVDGPGLLQVGDSKNNVVFDPNAFESVKSYGSAGVIQNTWREIKSG</sequence>
<keyword evidence="1" id="KW-1133">Transmembrane helix</keyword>
<evidence type="ECO:0000256" key="1">
    <source>
        <dbReference type="SAM" id="Phobius"/>
    </source>
</evidence>
<dbReference type="AlphaFoldDB" id="A0A6J4S154"/>